<organism evidence="1">
    <name type="scientific">Chromera velia CCMP2878</name>
    <dbReference type="NCBI Taxonomy" id="1169474"/>
    <lineage>
        <taxon>Eukaryota</taxon>
        <taxon>Sar</taxon>
        <taxon>Alveolata</taxon>
        <taxon>Colpodellida</taxon>
        <taxon>Chromeraceae</taxon>
        <taxon>Chromera</taxon>
    </lineage>
</organism>
<gene>
    <name evidence="1" type="ORF">Cvel_17892</name>
</gene>
<reference evidence="1" key="1">
    <citation type="submission" date="2014-11" db="EMBL/GenBank/DDBJ databases">
        <authorList>
            <person name="Otto D Thomas"/>
            <person name="Naeem Raeece"/>
        </authorList>
    </citation>
    <scope>NUCLEOTIDE SEQUENCE</scope>
</reference>
<protein>
    <submittedName>
        <fullName evidence="1">Uncharacterized protein</fullName>
    </submittedName>
</protein>
<name>A0A0G4FN42_9ALVE</name>
<dbReference type="Gene3D" id="1.25.40.10">
    <property type="entry name" value="Tetratricopeptide repeat domain"/>
    <property type="match status" value="1"/>
</dbReference>
<accession>A0A0G4FN42</accession>
<sequence>MGLEAGGDLLLSRPDLKRDLFYDRASARMGLGDWQGCYDDCSRALLFTPSHAMALWSRALASAKLGQFKKARTDAMRALHFWDPEREGPPTELAEKFVKRLNSLTAVRSNESSLSALDQYCNEFTTDPHDAFQRRSRGEAMVAYSESDLELITRIQRLRTSPQAHAESAPLVIEAMRKGSPAVLRTAFLVRENEYPVPKREDSFAFVDGLIKATDELKEVFAWMRSDNPDEEHCALLLLTESGLLTARHLGKTLKCLADSSLTSTDLLTAVFTFLSTDTQVQQSWGMYEPRKSLGVHALYKMGVLPLKQWRVVDEQLSGLGAMVGVLTHAWGTWGEYDRWDAVGRVVELIYEAAQNMEIATFLFERLGAREFFDSLISVLNARSEWAHAYGAGGARGGRMP</sequence>
<dbReference type="AlphaFoldDB" id="A0A0G4FN42"/>
<proteinExistence type="predicted"/>
<dbReference type="PhylomeDB" id="A0A0G4FN42"/>
<dbReference type="SUPFAM" id="SSF48452">
    <property type="entry name" value="TPR-like"/>
    <property type="match status" value="1"/>
</dbReference>
<dbReference type="VEuPathDB" id="CryptoDB:Cvel_17892"/>
<dbReference type="EMBL" id="CDMZ01000499">
    <property type="protein sequence ID" value="CEM15664.1"/>
    <property type="molecule type" value="Genomic_DNA"/>
</dbReference>
<dbReference type="InterPro" id="IPR011990">
    <property type="entry name" value="TPR-like_helical_dom_sf"/>
</dbReference>
<evidence type="ECO:0000313" key="1">
    <source>
        <dbReference type="EMBL" id="CEM15664.1"/>
    </source>
</evidence>